<dbReference type="Proteomes" id="UP000887565">
    <property type="component" value="Unplaced"/>
</dbReference>
<sequence length="81" mass="8930">MNCFWKLFFDGSPVSMLDIERNGVLLKKNPAASSSVMVDVAGDVYEARFVACKFCGATKIFEICASEFLLASKRLEGRRGS</sequence>
<reference evidence="2" key="1">
    <citation type="submission" date="2022-11" db="UniProtKB">
        <authorList>
            <consortium name="WormBaseParasite"/>
        </authorList>
    </citation>
    <scope>IDENTIFICATION</scope>
</reference>
<proteinExistence type="predicted"/>
<name>A0A915JHW2_ROMCU</name>
<dbReference type="AlphaFoldDB" id="A0A915JHW2"/>
<evidence type="ECO:0000313" key="2">
    <source>
        <dbReference type="WBParaSite" id="nRc.2.0.1.t25691-RA"/>
    </source>
</evidence>
<accession>A0A915JHW2</accession>
<dbReference type="WBParaSite" id="nRc.2.0.1.t25691-RA">
    <property type="protein sequence ID" value="nRc.2.0.1.t25691-RA"/>
    <property type="gene ID" value="nRc.2.0.1.g25691"/>
</dbReference>
<protein>
    <submittedName>
        <fullName evidence="2">Uncharacterized protein</fullName>
    </submittedName>
</protein>
<organism evidence="1 2">
    <name type="scientific">Romanomermis culicivorax</name>
    <name type="common">Nematode worm</name>
    <dbReference type="NCBI Taxonomy" id="13658"/>
    <lineage>
        <taxon>Eukaryota</taxon>
        <taxon>Metazoa</taxon>
        <taxon>Ecdysozoa</taxon>
        <taxon>Nematoda</taxon>
        <taxon>Enoplea</taxon>
        <taxon>Dorylaimia</taxon>
        <taxon>Mermithida</taxon>
        <taxon>Mermithoidea</taxon>
        <taxon>Mermithidae</taxon>
        <taxon>Romanomermis</taxon>
    </lineage>
</organism>
<evidence type="ECO:0000313" key="1">
    <source>
        <dbReference type="Proteomes" id="UP000887565"/>
    </source>
</evidence>
<keyword evidence="1" id="KW-1185">Reference proteome</keyword>